<comment type="similarity">
    <text evidence="2 10">Belongs to the glycosyltransferase 31 family.</text>
</comment>
<proteinExistence type="inferred from homology"/>
<evidence type="ECO:0000256" key="10">
    <source>
        <dbReference type="RuleBase" id="RU363063"/>
    </source>
</evidence>
<evidence type="ECO:0000256" key="9">
    <source>
        <dbReference type="ARBA" id="ARBA00023136"/>
    </source>
</evidence>
<dbReference type="PANTHER" id="PTHR11214">
    <property type="entry name" value="BETA-1,3-N-ACETYLGLUCOSAMINYLTRANSFERASE"/>
    <property type="match status" value="1"/>
</dbReference>
<sequence>MLFLVQKMQREKGRSVTTSRTSVNYSEVSSVDDGQEMEFGGASCFAQYRRWLFGVIVLTSVIYVCLLTKPTLYEENHTYRFFKKPVPARASLSLIFPAAGPSPRPTDPTSQLIDLRDFHYTINNDICDVDDVFIVSFVHSAPANAHNREAIRRAWGGRDVLASRGLKTRLVFLLAAVADARMQSALEAENRHHHDIVQGSFVDAYRNLTYKQAMGMKWVATYCAQAEFVLKSDDDTWIDMYQVAQLLLPRRGQKRLCLCNEWIGMPVLRDRASKWYVSEAEYEGRVFKPYCSGWAMLLTTDVARGLDHIAPSMPYFWIDDVHVSGPLLDKIGVKRIQLNQYFVFGHEPLLKWAEDAADETPVKFIFGTTWGKDDIMSKLWEKTVRVHEKLRLAGKTT</sequence>
<keyword evidence="9 10" id="KW-0472">Membrane</keyword>
<evidence type="ECO:0000256" key="6">
    <source>
        <dbReference type="ARBA" id="ARBA00022968"/>
    </source>
</evidence>
<name>A0ABM1DT73_PRICU</name>
<evidence type="ECO:0000256" key="1">
    <source>
        <dbReference type="ARBA" id="ARBA00004323"/>
    </source>
</evidence>
<keyword evidence="6 10" id="KW-0735">Signal-anchor</keyword>
<evidence type="ECO:0000256" key="3">
    <source>
        <dbReference type="ARBA" id="ARBA00022676"/>
    </source>
</evidence>
<gene>
    <name evidence="12" type="primary">LOC106805888</name>
</gene>
<evidence type="ECO:0000256" key="8">
    <source>
        <dbReference type="ARBA" id="ARBA00023034"/>
    </source>
</evidence>
<comment type="subcellular location">
    <subcellularLocation>
        <location evidence="1 10">Golgi apparatus membrane</location>
        <topology evidence="1 10">Single-pass type II membrane protein</topology>
    </subcellularLocation>
</comment>
<evidence type="ECO:0000313" key="12">
    <source>
        <dbReference type="RefSeq" id="XP_014663144.1"/>
    </source>
</evidence>
<evidence type="ECO:0000256" key="5">
    <source>
        <dbReference type="ARBA" id="ARBA00022692"/>
    </source>
</evidence>
<dbReference type="PANTHER" id="PTHR11214:SF376">
    <property type="entry name" value="HEXOSYLTRANSFERASE"/>
    <property type="match status" value="1"/>
</dbReference>
<evidence type="ECO:0000256" key="2">
    <source>
        <dbReference type="ARBA" id="ARBA00008661"/>
    </source>
</evidence>
<evidence type="ECO:0000313" key="11">
    <source>
        <dbReference type="Proteomes" id="UP000695022"/>
    </source>
</evidence>
<keyword evidence="3 10" id="KW-0328">Glycosyltransferase</keyword>
<dbReference type="Proteomes" id="UP000695022">
    <property type="component" value="Unplaced"/>
</dbReference>
<organism evidence="11 12">
    <name type="scientific">Priapulus caudatus</name>
    <name type="common">Priapulid worm</name>
    <dbReference type="NCBI Taxonomy" id="37621"/>
    <lineage>
        <taxon>Eukaryota</taxon>
        <taxon>Metazoa</taxon>
        <taxon>Ecdysozoa</taxon>
        <taxon>Scalidophora</taxon>
        <taxon>Priapulida</taxon>
        <taxon>Priapulimorpha</taxon>
        <taxon>Priapulimorphida</taxon>
        <taxon>Priapulidae</taxon>
        <taxon>Priapulus</taxon>
    </lineage>
</organism>
<dbReference type="Pfam" id="PF01762">
    <property type="entry name" value="Galactosyl_T"/>
    <property type="match status" value="1"/>
</dbReference>
<feature type="transmembrane region" description="Helical" evidence="10">
    <location>
        <begin position="51"/>
        <end position="73"/>
    </location>
</feature>
<keyword evidence="11" id="KW-1185">Reference proteome</keyword>
<protein>
    <recommendedName>
        <fullName evidence="10">Hexosyltransferase</fullName>
        <ecNumber evidence="10">2.4.1.-</ecNumber>
    </recommendedName>
</protein>
<evidence type="ECO:0000256" key="7">
    <source>
        <dbReference type="ARBA" id="ARBA00022989"/>
    </source>
</evidence>
<keyword evidence="7 10" id="KW-1133">Transmembrane helix</keyword>
<keyword evidence="4" id="KW-0808">Transferase</keyword>
<dbReference type="InterPro" id="IPR002659">
    <property type="entry name" value="Glyco_trans_31"/>
</dbReference>
<evidence type="ECO:0000256" key="4">
    <source>
        <dbReference type="ARBA" id="ARBA00022679"/>
    </source>
</evidence>
<keyword evidence="8 10" id="KW-0333">Golgi apparatus</keyword>
<dbReference type="GeneID" id="106805888"/>
<accession>A0ABM1DT73</accession>
<dbReference type="EC" id="2.4.1.-" evidence="10"/>
<keyword evidence="5 10" id="KW-0812">Transmembrane</keyword>
<reference evidence="12" key="1">
    <citation type="submission" date="2025-08" db="UniProtKB">
        <authorList>
            <consortium name="RefSeq"/>
        </authorList>
    </citation>
    <scope>IDENTIFICATION</scope>
</reference>
<dbReference type="Gene3D" id="3.90.550.50">
    <property type="match status" value="1"/>
</dbReference>
<dbReference type="RefSeq" id="XP_014663144.1">
    <property type="nucleotide sequence ID" value="XM_014807658.1"/>
</dbReference>